<evidence type="ECO:0000256" key="2">
    <source>
        <dbReference type="ARBA" id="ARBA00022630"/>
    </source>
</evidence>
<feature type="region of interest" description="Disordered" evidence="4">
    <location>
        <begin position="204"/>
        <end position="223"/>
    </location>
</feature>
<keyword evidence="7" id="KW-1185">Reference proteome</keyword>
<dbReference type="PRINTS" id="PR00411">
    <property type="entry name" value="PNDRDTASEI"/>
</dbReference>
<evidence type="ECO:0000259" key="5">
    <source>
        <dbReference type="Pfam" id="PF07992"/>
    </source>
</evidence>
<dbReference type="InterPro" id="IPR036188">
    <property type="entry name" value="FAD/NAD-bd_sf"/>
</dbReference>
<evidence type="ECO:0000256" key="4">
    <source>
        <dbReference type="SAM" id="MobiDB-lite"/>
    </source>
</evidence>
<comment type="cofactor">
    <cofactor evidence="1">
        <name>FAD</name>
        <dbReference type="ChEBI" id="CHEBI:57692"/>
    </cofactor>
</comment>
<evidence type="ECO:0000256" key="1">
    <source>
        <dbReference type="ARBA" id="ARBA00001974"/>
    </source>
</evidence>
<gene>
    <name evidence="6" type="ORF">GCM10009559_05340</name>
</gene>
<dbReference type="InterPro" id="IPR023753">
    <property type="entry name" value="FAD/NAD-binding_dom"/>
</dbReference>
<feature type="domain" description="FAD/NAD(P)-binding" evidence="5">
    <location>
        <begin position="6"/>
        <end position="199"/>
    </location>
</feature>
<accession>A0ABP3ZI97</accession>
<name>A0ABP3ZI97_9PSEU</name>
<protein>
    <recommendedName>
        <fullName evidence="5">FAD/NAD(P)-binding domain-containing protein</fullName>
    </recommendedName>
</protein>
<dbReference type="PANTHER" id="PTHR43429:SF3">
    <property type="entry name" value="NITRITE REDUCTASE [NAD(P)H]"/>
    <property type="match status" value="1"/>
</dbReference>
<dbReference type="PRINTS" id="PR00368">
    <property type="entry name" value="FADPNR"/>
</dbReference>
<keyword evidence="3" id="KW-0274">FAD</keyword>
<sequence length="223" mass="22975">MVERQRVVVIGAGAAGSAAATALKQVAPQLDVVVVGAEGRLPYNRTTVNKGLLTGAVGDHEVGMPGIDDLGVSWRLGQRVQAVDPSARLVELADGTRATADAIVLATGANPRPLPAAIDPAAADRVLTMRTASDSSRLREALATRRPSRVVIAGAGLLGAETAGSLHTVGVTVTLVDPAVRPLSRHLGATAAGWVHDEHLPRASTCGRVSPSPRWVPRATRSP</sequence>
<proteinExistence type="predicted"/>
<comment type="caution">
    <text evidence="6">The sequence shown here is derived from an EMBL/GenBank/DDBJ whole genome shotgun (WGS) entry which is preliminary data.</text>
</comment>
<dbReference type="SUPFAM" id="SSF51905">
    <property type="entry name" value="FAD/NAD(P)-binding domain"/>
    <property type="match status" value="1"/>
</dbReference>
<dbReference type="Gene3D" id="3.50.50.60">
    <property type="entry name" value="FAD/NAD(P)-binding domain"/>
    <property type="match status" value="2"/>
</dbReference>
<dbReference type="EMBL" id="BAAAHP010000014">
    <property type="protein sequence ID" value="GAA0922113.1"/>
    <property type="molecule type" value="Genomic_DNA"/>
</dbReference>
<evidence type="ECO:0000313" key="7">
    <source>
        <dbReference type="Proteomes" id="UP001499967"/>
    </source>
</evidence>
<dbReference type="Proteomes" id="UP001499967">
    <property type="component" value="Unassembled WGS sequence"/>
</dbReference>
<keyword evidence="2" id="KW-0285">Flavoprotein</keyword>
<evidence type="ECO:0000256" key="3">
    <source>
        <dbReference type="ARBA" id="ARBA00022827"/>
    </source>
</evidence>
<organism evidence="6 7">
    <name type="scientific">Pseudonocardia zijingensis</name>
    <dbReference type="NCBI Taxonomy" id="153376"/>
    <lineage>
        <taxon>Bacteria</taxon>
        <taxon>Bacillati</taxon>
        <taxon>Actinomycetota</taxon>
        <taxon>Actinomycetes</taxon>
        <taxon>Pseudonocardiales</taxon>
        <taxon>Pseudonocardiaceae</taxon>
        <taxon>Pseudonocardia</taxon>
    </lineage>
</organism>
<dbReference type="InterPro" id="IPR050260">
    <property type="entry name" value="FAD-bd_OxRdtase"/>
</dbReference>
<dbReference type="Pfam" id="PF07992">
    <property type="entry name" value="Pyr_redox_2"/>
    <property type="match status" value="1"/>
</dbReference>
<dbReference type="RefSeq" id="WP_379589784.1">
    <property type="nucleotide sequence ID" value="NZ_JBHSKO010000020.1"/>
</dbReference>
<reference evidence="7" key="1">
    <citation type="journal article" date="2019" name="Int. J. Syst. Evol. Microbiol.">
        <title>The Global Catalogue of Microorganisms (GCM) 10K type strain sequencing project: providing services to taxonomists for standard genome sequencing and annotation.</title>
        <authorList>
            <consortium name="The Broad Institute Genomics Platform"/>
            <consortium name="The Broad Institute Genome Sequencing Center for Infectious Disease"/>
            <person name="Wu L."/>
            <person name="Ma J."/>
        </authorList>
    </citation>
    <scope>NUCLEOTIDE SEQUENCE [LARGE SCALE GENOMIC DNA]</scope>
    <source>
        <strain evidence="7">JCM 11117</strain>
    </source>
</reference>
<dbReference type="PANTHER" id="PTHR43429">
    <property type="entry name" value="PYRIDINE NUCLEOTIDE-DISULFIDE OXIDOREDUCTASE DOMAIN-CONTAINING"/>
    <property type="match status" value="1"/>
</dbReference>
<evidence type="ECO:0000313" key="6">
    <source>
        <dbReference type="EMBL" id="GAA0922113.1"/>
    </source>
</evidence>